<dbReference type="GO" id="GO:0016020">
    <property type="term" value="C:membrane"/>
    <property type="evidence" value="ECO:0007669"/>
    <property type="project" value="InterPro"/>
</dbReference>
<evidence type="ECO:0000313" key="5">
    <source>
        <dbReference type="EMBL" id="KAK7252357.1"/>
    </source>
</evidence>
<gene>
    <name evidence="5" type="ORF">RIF29_36242</name>
</gene>
<keyword evidence="3 4" id="KW-0472">Membrane</keyword>
<evidence type="ECO:0000256" key="1">
    <source>
        <dbReference type="ARBA" id="ARBA00022692"/>
    </source>
</evidence>
<dbReference type="Proteomes" id="UP001372338">
    <property type="component" value="Unassembled WGS sequence"/>
</dbReference>
<keyword evidence="6" id="KW-1185">Reference proteome</keyword>
<protein>
    <recommendedName>
        <fullName evidence="7">WAT1-related protein</fullName>
    </recommendedName>
</protein>
<evidence type="ECO:0000256" key="3">
    <source>
        <dbReference type="ARBA" id="ARBA00023136"/>
    </source>
</evidence>
<comment type="caution">
    <text evidence="5">The sequence shown here is derived from an EMBL/GenBank/DDBJ whole genome shotgun (WGS) entry which is preliminary data.</text>
</comment>
<accession>A0AAN9EB82</accession>
<evidence type="ECO:0000256" key="2">
    <source>
        <dbReference type="ARBA" id="ARBA00022989"/>
    </source>
</evidence>
<dbReference type="EMBL" id="JAYWIO010000007">
    <property type="protein sequence ID" value="KAK7252357.1"/>
    <property type="molecule type" value="Genomic_DNA"/>
</dbReference>
<dbReference type="GO" id="GO:0022857">
    <property type="term" value="F:transmembrane transporter activity"/>
    <property type="evidence" value="ECO:0007669"/>
    <property type="project" value="InterPro"/>
</dbReference>
<organism evidence="5 6">
    <name type="scientific">Crotalaria pallida</name>
    <name type="common">Smooth rattlebox</name>
    <name type="synonym">Crotalaria striata</name>
    <dbReference type="NCBI Taxonomy" id="3830"/>
    <lineage>
        <taxon>Eukaryota</taxon>
        <taxon>Viridiplantae</taxon>
        <taxon>Streptophyta</taxon>
        <taxon>Embryophyta</taxon>
        <taxon>Tracheophyta</taxon>
        <taxon>Spermatophyta</taxon>
        <taxon>Magnoliopsida</taxon>
        <taxon>eudicotyledons</taxon>
        <taxon>Gunneridae</taxon>
        <taxon>Pentapetalae</taxon>
        <taxon>rosids</taxon>
        <taxon>fabids</taxon>
        <taxon>Fabales</taxon>
        <taxon>Fabaceae</taxon>
        <taxon>Papilionoideae</taxon>
        <taxon>50 kb inversion clade</taxon>
        <taxon>genistoids sensu lato</taxon>
        <taxon>core genistoids</taxon>
        <taxon>Crotalarieae</taxon>
        <taxon>Crotalaria</taxon>
    </lineage>
</organism>
<feature type="transmembrane region" description="Helical" evidence="4">
    <location>
        <begin position="73"/>
        <end position="96"/>
    </location>
</feature>
<feature type="transmembrane region" description="Helical" evidence="4">
    <location>
        <begin position="43"/>
        <end position="61"/>
    </location>
</feature>
<dbReference type="PANTHER" id="PTHR31218">
    <property type="entry name" value="WAT1-RELATED PROTEIN"/>
    <property type="match status" value="1"/>
</dbReference>
<keyword evidence="1 4" id="KW-0812">Transmembrane</keyword>
<reference evidence="5 6" key="1">
    <citation type="submission" date="2024-01" db="EMBL/GenBank/DDBJ databases">
        <title>The genomes of 5 underutilized Papilionoideae crops provide insights into root nodulation and disease resistanc.</title>
        <authorList>
            <person name="Yuan L."/>
        </authorList>
    </citation>
    <scope>NUCLEOTIDE SEQUENCE [LARGE SCALE GENOMIC DNA]</scope>
    <source>
        <strain evidence="5">ZHUSHIDOU_FW_LH</strain>
        <tissue evidence="5">Leaf</tissue>
    </source>
</reference>
<keyword evidence="2 4" id="KW-1133">Transmembrane helix</keyword>
<evidence type="ECO:0008006" key="7">
    <source>
        <dbReference type="Google" id="ProtNLM"/>
    </source>
</evidence>
<sequence>MVRWLQDGGEKSLPFVAMVIVLLCQSGSMVVIKVALANEMNKYVMVVYSFALSTFTLLPFLLLHRSERPPLTFSTLCSFFLLALFGVIVLLSLLMIKTGMRSISKRYIKFLRERKE</sequence>
<evidence type="ECO:0000313" key="6">
    <source>
        <dbReference type="Proteomes" id="UP001372338"/>
    </source>
</evidence>
<dbReference type="InterPro" id="IPR030184">
    <property type="entry name" value="WAT1-related"/>
</dbReference>
<evidence type="ECO:0000256" key="4">
    <source>
        <dbReference type="SAM" id="Phobius"/>
    </source>
</evidence>
<dbReference type="AlphaFoldDB" id="A0AAN9EB82"/>
<name>A0AAN9EB82_CROPI</name>
<proteinExistence type="predicted"/>
<feature type="transmembrane region" description="Helical" evidence="4">
    <location>
        <begin position="12"/>
        <end position="36"/>
    </location>
</feature>